<organism evidence="2 3">
    <name type="scientific">Pleuronectes platessa</name>
    <name type="common">European plaice</name>
    <dbReference type="NCBI Taxonomy" id="8262"/>
    <lineage>
        <taxon>Eukaryota</taxon>
        <taxon>Metazoa</taxon>
        <taxon>Chordata</taxon>
        <taxon>Craniata</taxon>
        <taxon>Vertebrata</taxon>
        <taxon>Euteleostomi</taxon>
        <taxon>Actinopterygii</taxon>
        <taxon>Neopterygii</taxon>
        <taxon>Teleostei</taxon>
        <taxon>Neoteleostei</taxon>
        <taxon>Acanthomorphata</taxon>
        <taxon>Carangaria</taxon>
        <taxon>Pleuronectiformes</taxon>
        <taxon>Pleuronectoidei</taxon>
        <taxon>Pleuronectidae</taxon>
        <taxon>Pleuronectes</taxon>
    </lineage>
</organism>
<keyword evidence="3" id="KW-1185">Reference proteome</keyword>
<protein>
    <submittedName>
        <fullName evidence="2">Uncharacterized protein</fullName>
    </submittedName>
</protein>
<evidence type="ECO:0000313" key="3">
    <source>
        <dbReference type="Proteomes" id="UP001153269"/>
    </source>
</evidence>
<dbReference type="AlphaFoldDB" id="A0A9N7Y351"/>
<evidence type="ECO:0000313" key="2">
    <source>
        <dbReference type="EMBL" id="CAB1416325.1"/>
    </source>
</evidence>
<name>A0A9N7Y351_PLEPL</name>
<feature type="compositionally biased region" description="Polar residues" evidence="1">
    <location>
        <begin position="62"/>
        <end position="71"/>
    </location>
</feature>
<feature type="region of interest" description="Disordered" evidence="1">
    <location>
        <begin position="1"/>
        <end position="37"/>
    </location>
</feature>
<gene>
    <name evidence="2" type="ORF">PLEPLA_LOCUS4116</name>
</gene>
<sequence>MSLLSTSEGGREQQRRKLAEGGKMPERAQRIRSGQGDRYSSAVCLLAQISGSKLAAKPEGITAQTHLQHSTARGSASQSGGAGVGGQRQREEQEKINTTVIIFKIINR</sequence>
<evidence type="ECO:0000256" key="1">
    <source>
        <dbReference type="SAM" id="MobiDB-lite"/>
    </source>
</evidence>
<accession>A0A9N7Y351</accession>
<dbReference type="EMBL" id="CADEAL010000202">
    <property type="protein sequence ID" value="CAB1416325.1"/>
    <property type="molecule type" value="Genomic_DNA"/>
</dbReference>
<dbReference type="Proteomes" id="UP001153269">
    <property type="component" value="Unassembled WGS sequence"/>
</dbReference>
<feature type="compositionally biased region" description="Basic and acidic residues" evidence="1">
    <location>
        <begin position="9"/>
        <end position="29"/>
    </location>
</feature>
<feature type="region of interest" description="Disordered" evidence="1">
    <location>
        <begin position="60"/>
        <end position="93"/>
    </location>
</feature>
<reference evidence="2" key="1">
    <citation type="submission" date="2020-03" db="EMBL/GenBank/DDBJ databases">
        <authorList>
            <person name="Weist P."/>
        </authorList>
    </citation>
    <scope>NUCLEOTIDE SEQUENCE</scope>
</reference>
<comment type="caution">
    <text evidence="2">The sequence shown here is derived from an EMBL/GenBank/DDBJ whole genome shotgun (WGS) entry which is preliminary data.</text>
</comment>
<proteinExistence type="predicted"/>